<keyword evidence="2" id="KW-1185">Reference proteome</keyword>
<evidence type="ECO:0000313" key="2">
    <source>
        <dbReference type="Proteomes" id="UP000005481"/>
    </source>
</evidence>
<evidence type="ECO:0000313" key="1">
    <source>
        <dbReference type="EMBL" id="EHM40689.1"/>
    </source>
</evidence>
<accession>G9YHK3</accession>
<reference evidence="1 2" key="1">
    <citation type="submission" date="2011-08" db="EMBL/GenBank/DDBJ databases">
        <authorList>
            <person name="Weinstock G."/>
            <person name="Sodergren E."/>
            <person name="Clifton S."/>
            <person name="Fulton L."/>
            <person name="Fulton B."/>
            <person name="Courtney L."/>
            <person name="Fronick C."/>
            <person name="Harrison M."/>
            <person name="Strong C."/>
            <person name="Farmer C."/>
            <person name="Delahaunty K."/>
            <person name="Markovic C."/>
            <person name="Hall O."/>
            <person name="Minx P."/>
            <person name="Tomlinson C."/>
            <person name="Mitreva M."/>
            <person name="Hou S."/>
            <person name="Chen J."/>
            <person name="Wollam A."/>
            <person name="Pepin K.H."/>
            <person name="Johnson M."/>
            <person name="Bhonagiri V."/>
            <person name="Zhang X."/>
            <person name="Suruliraj S."/>
            <person name="Warren W."/>
            <person name="Chinwalla A."/>
            <person name="Mardis E.R."/>
            <person name="Wilson R.K."/>
        </authorList>
    </citation>
    <scope>NUCLEOTIDE SEQUENCE [LARGE SCALE GENOMIC DNA]</scope>
    <source>
        <strain evidence="1 2">F0357</strain>
    </source>
</reference>
<dbReference type="EMBL" id="AGCJ01000043">
    <property type="protein sequence ID" value="EHM40689.1"/>
    <property type="molecule type" value="Genomic_DNA"/>
</dbReference>
<sequence length="76" mass="8263">MIGNTDYTGTGESTALSRVFDKERITTVFFKCAGPRGSQSGCEAGLNLMYGEKTGYAIMEAVTGVRIFLCQKEKII</sequence>
<organism evidence="1 2">
    <name type="scientific">Anaeroglobus geminatus F0357</name>
    <dbReference type="NCBI Taxonomy" id="861450"/>
    <lineage>
        <taxon>Bacteria</taxon>
        <taxon>Bacillati</taxon>
        <taxon>Bacillota</taxon>
        <taxon>Negativicutes</taxon>
        <taxon>Veillonellales</taxon>
        <taxon>Veillonellaceae</taxon>
        <taxon>Anaeroglobus</taxon>
    </lineage>
</organism>
<proteinExistence type="predicted"/>
<name>G9YHK3_9FIRM</name>
<dbReference type="STRING" id="861450.HMPREF0080_01137"/>
<dbReference type="Proteomes" id="UP000005481">
    <property type="component" value="Unassembled WGS sequence"/>
</dbReference>
<gene>
    <name evidence="1" type="ORF">HMPREF0080_01137</name>
</gene>
<comment type="caution">
    <text evidence="1">The sequence shown here is derived from an EMBL/GenBank/DDBJ whole genome shotgun (WGS) entry which is preliminary data.</text>
</comment>
<dbReference type="AlphaFoldDB" id="G9YHK3"/>
<protein>
    <submittedName>
        <fullName evidence="1">Uncharacterized protein</fullName>
    </submittedName>
</protein>
<dbReference type="HOGENOM" id="CLU_2646571_0_0_9"/>